<comment type="caution">
    <text evidence="3">The sequence shown here is derived from an EMBL/GenBank/DDBJ whole genome shotgun (WGS) entry which is preliminary data.</text>
</comment>
<dbReference type="Pfam" id="PF07863">
    <property type="entry name" value="CtnDOT_TraJ"/>
    <property type="match status" value="1"/>
</dbReference>
<feature type="domain" description="Conjugative transposon TraJ C-terminal" evidence="2">
    <location>
        <begin position="145"/>
        <end position="300"/>
    </location>
</feature>
<dbReference type="RefSeq" id="WP_109745139.1">
    <property type="nucleotide sequence ID" value="NZ_QGGO01000037.1"/>
</dbReference>
<evidence type="ECO:0000313" key="4">
    <source>
        <dbReference type="Proteomes" id="UP000245489"/>
    </source>
</evidence>
<keyword evidence="1" id="KW-0812">Transmembrane</keyword>
<keyword evidence="4" id="KW-1185">Reference proteome</keyword>
<dbReference type="OrthoDB" id="877603at2"/>
<protein>
    <recommendedName>
        <fullName evidence="2">Conjugative transposon TraJ C-terminal domain-containing protein</fullName>
    </recommendedName>
</protein>
<feature type="transmembrane region" description="Helical" evidence="1">
    <location>
        <begin position="160"/>
        <end position="184"/>
    </location>
</feature>
<organism evidence="3 4">
    <name type="scientific">Arcicella aurantiaca</name>
    <dbReference type="NCBI Taxonomy" id="591202"/>
    <lineage>
        <taxon>Bacteria</taxon>
        <taxon>Pseudomonadati</taxon>
        <taxon>Bacteroidota</taxon>
        <taxon>Cytophagia</taxon>
        <taxon>Cytophagales</taxon>
        <taxon>Flectobacillaceae</taxon>
        <taxon>Arcicella</taxon>
    </lineage>
</organism>
<dbReference type="AlphaFoldDB" id="A0A316DI72"/>
<feature type="transmembrane region" description="Helical" evidence="1">
    <location>
        <begin position="24"/>
        <end position="44"/>
    </location>
</feature>
<dbReference type="Proteomes" id="UP000245489">
    <property type="component" value="Unassembled WGS sequence"/>
</dbReference>
<gene>
    <name evidence="3" type="ORF">LV89_04488</name>
</gene>
<feature type="transmembrane region" description="Helical" evidence="1">
    <location>
        <begin position="232"/>
        <end position="254"/>
    </location>
</feature>
<evidence type="ECO:0000313" key="3">
    <source>
        <dbReference type="EMBL" id="PWK17202.1"/>
    </source>
</evidence>
<evidence type="ECO:0000256" key="1">
    <source>
        <dbReference type="SAM" id="Phobius"/>
    </source>
</evidence>
<feature type="transmembrane region" description="Helical" evidence="1">
    <location>
        <begin position="190"/>
        <end position="211"/>
    </location>
</feature>
<dbReference type="EMBL" id="QGGO01000037">
    <property type="protein sequence ID" value="PWK17202.1"/>
    <property type="molecule type" value="Genomic_DNA"/>
</dbReference>
<feature type="transmembrane region" description="Helical" evidence="1">
    <location>
        <begin position="133"/>
        <end position="153"/>
    </location>
</feature>
<dbReference type="InterPro" id="IPR012424">
    <property type="entry name" value="Conjugative_transposon_TraJ_C"/>
</dbReference>
<feature type="transmembrane region" description="Helical" evidence="1">
    <location>
        <begin position="56"/>
        <end position="77"/>
    </location>
</feature>
<proteinExistence type="predicted"/>
<sequence length="303" mass="33306">MEDLDNALSFTTAALTDMAMKPCLGIILCCTILHFFLTYAKTYLTSSDLSIDYSPILRCVAVGFFVAYYGTLMPILASGINSITGSFNKVPDVMQALNNITDAMAQNPKTSTTFEKSFFSDGFTLPFNDGKTFITYIVLCIEQGLTMIVRLFVERVRSILYAFMFAVGPLALAFSCIPGLTGIATHWFKVWLSVSLWTVTLAIIDNLVIVMQKQIVQLVGDAQDGTAFTMDVVCVNLVFIVMYFSVPALTTYYIGGSGGGSFMASTQRSFLGLGNQATAFGQQKAKQMSNWYDKTYSRLKGDK</sequence>
<reference evidence="3 4" key="1">
    <citation type="submission" date="2018-05" db="EMBL/GenBank/DDBJ databases">
        <title>Genomic Encyclopedia of Archaeal and Bacterial Type Strains, Phase II (KMG-II): from individual species to whole genera.</title>
        <authorList>
            <person name="Goeker M."/>
        </authorList>
    </citation>
    <scope>NUCLEOTIDE SEQUENCE [LARGE SCALE GENOMIC DNA]</scope>
    <source>
        <strain evidence="3 4">DSM 22214</strain>
    </source>
</reference>
<evidence type="ECO:0000259" key="2">
    <source>
        <dbReference type="Pfam" id="PF07863"/>
    </source>
</evidence>
<keyword evidence="1" id="KW-0472">Membrane</keyword>
<name>A0A316DI72_9BACT</name>
<accession>A0A316DI72</accession>
<keyword evidence="1" id="KW-1133">Transmembrane helix</keyword>